<keyword evidence="4" id="KW-1185">Reference proteome</keyword>
<organism evidence="3 4">
    <name type="scientific">Roseomonas fluvialis</name>
    <dbReference type="NCBI Taxonomy" id="1750527"/>
    <lineage>
        <taxon>Bacteria</taxon>
        <taxon>Pseudomonadati</taxon>
        <taxon>Pseudomonadota</taxon>
        <taxon>Alphaproteobacteria</taxon>
        <taxon>Acetobacterales</taxon>
        <taxon>Roseomonadaceae</taxon>
        <taxon>Roseomonas</taxon>
    </lineage>
</organism>
<feature type="chain" id="PRO_5047002618" evidence="2">
    <location>
        <begin position="27"/>
        <end position="114"/>
    </location>
</feature>
<feature type="compositionally biased region" description="Low complexity" evidence="1">
    <location>
        <begin position="31"/>
        <end position="50"/>
    </location>
</feature>
<sequence length="114" mass="11480">MLTHRNVTLASVLALLLGLAACGQPATPHGASAPPAAQAAPAPQPAAAPSVADLRGARASSGESEMQTRGFTVARQRGLTAYWLHAPSGSCVRTVTSGGRYTTVDSVPASNCGR</sequence>
<name>A0ABN6NXY6_9PROT</name>
<proteinExistence type="predicted"/>
<evidence type="ECO:0000313" key="4">
    <source>
        <dbReference type="Proteomes" id="UP000831327"/>
    </source>
</evidence>
<dbReference type="RefSeq" id="WP_244458226.1">
    <property type="nucleotide sequence ID" value="NZ_AP025637.1"/>
</dbReference>
<evidence type="ECO:0000256" key="1">
    <source>
        <dbReference type="SAM" id="MobiDB-lite"/>
    </source>
</evidence>
<evidence type="ECO:0000313" key="3">
    <source>
        <dbReference type="EMBL" id="BDG70920.1"/>
    </source>
</evidence>
<dbReference type="Proteomes" id="UP000831327">
    <property type="component" value="Chromosome"/>
</dbReference>
<gene>
    <name evidence="3" type="ORF">Rmf_08490</name>
</gene>
<keyword evidence="2" id="KW-0732">Signal</keyword>
<feature type="signal peptide" evidence="2">
    <location>
        <begin position="1"/>
        <end position="26"/>
    </location>
</feature>
<dbReference type="EMBL" id="AP025637">
    <property type="protein sequence ID" value="BDG70920.1"/>
    <property type="molecule type" value="Genomic_DNA"/>
</dbReference>
<dbReference type="PROSITE" id="PS51257">
    <property type="entry name" value="PROKAR_LIPOPROTEIN"/>
    <property type="match status" value="1"/>
</dbReference>
<reference evidence="3 4" key="1">
    <citation type="journal article" date="2016" name="Microbes Environ.">
        <title>Phylogenetically diverse aerobic anoxygenic phototrophic bacteria isolated from epilithic biofilms in Tama river, Japan.</title>
        <authorList>
            <person name="Hirose S."/>
            <person name="Matsuura K."/>
            <person name="Haruta S."/>
        </authorList>
    </citation>
    <scope>NUCLEOTIDE SEQUENCE [LARGE SCALE GENOMIC DNA]</scope>
    <source>
        <strain evidence="3 4">S08</strain>
    </source>
</reference>
<feature type="region of interest" description="Disordered" evidence="1">
    <location>
        <begin position="26"/>
        <end position="69"/>
    </location>
</feature>
<evidence type="ECO:0000256" key="2">
    <source>
        <dbReference type="SAM" id="SignalP"/>
    </source>
</evidence>
<accession>A0ABN6NXY6</accession>
<protein>
    <submittedName>
        <fullName evidence="3">Uncharacterized protein</fullName>
    </submittedName>
</protein>